<dbReference type="GO" id="GO:0042274">
    <property type="term" value="P:ribosomal small subunit biogenesis"/>
    <property type="evidence" value="ECO:0007669"/>
    <property type="project" value="UniProtKB-ARBA"/>
</dbReference>
<dbReference type="PANTHER" id="PTHR12416">
    <property type="entry name" value="RRNA-PROCESSING PROTEIN UTP23 HOMOLOG"/>
    <property type="match status" value="1"/>
</dbReference>
<dbReference type="FunCoup" id="A0A2U4A6S2">
    <property type="interactions" value="3634"/>
</dbReference>
<dbReference type="Gene3D" id="3.40.50.1010">
    <property type="entry name" value="5'-nuclease"/>
    <property type="match status" value="1"/>
</dbReference>
<feature type="region of interest" description="Disordered" evidence="9">
    <location>
        <begin position="22"/>
        <end position="47"/>
    </location>
</feature>
<dbReference type="FunFam" id="3.40.50.1010:FF:000004">
    <property type="entry name" value="rRNA-processing protein FCF1 homolog"/>
    <property type="match status" value="1"/>
</dbReference>
<sequence>MGKQKKTRKYATMKRMLSLRDQRLKEKDRLKPKKKEKKDPSALKEREVPQHPSCLFFQYNTQLGPPYHILVDTNFINFSIKAKLDLVQSMMDCLYAKCIPCITDCVMAEIEKLGQKYRVALRIAKDPRFERLPCTHKGTYADDCLVQRVTQHKCYIVATVDRDLKRRIRKIPGVPIMYISNHRCRFDGRSQSSHLEPRDGSFRLKMTTLDCLPLNCSMSENELLFCLIHCTSVSRCYSSLDYFLINTFIL</sequence>
<dbReference type="InterPro" id="IPR029060">
    <property type="entry name" value="PIN-like_dom_sf"/>
</dbReference>
<evidence type="ECO:0000256" key="7">
    <source>
        <dbReference type="ARBA" id="ARBA00035020"/>
    </source>
</evidence>
<evidence type="ECO:0000256" key="4">
    <source>
        <dbReference type="ARBA" id="ARBA00023242"/>
    </source>
</evidence>
<comment type="similarity">
    <text evidence="5">Belongs to the UTP23/FCF1 family. FCF1 subfamily.</text>
</comment>
<accession>A0A2U4A6S2</accession>
<evidence type="ECO:0000313" key="11">
    <source>
        <dbReference type="Proteomes" id="UP000245320"/>
    </source>
</evidence>
<dbReference type="AlphaFoldDB" id="A0A2U4A6S2"/>
<dbReference type="Proteomes" id="UP000245320">
    <property type="component" value="Chromosome 2"/>
</dbReference>
<organism evidence="11 12">
    <name type="scientific">Tursiops truncatus</name>
    <name type="common">Atlantic bottle-nosed dolphin</name>
    <name type="synonym">Delphinus truncatus</name>
    <dbReference type="NCBI Taxonomy" id="9739"/>
    <lineage>
        <taxon>Eukaryota</taxon>
        <taxon>Metazoa</taxon>
        <taxon>Chordata</taxon>
        <taxon>Craniata</taxon>
        <taxon>Vertebrata</taxon>
        <taxon>Euteleostomi</taxon>
        <taxon>Mammalia</taxon>
        <taxon>Eutheria</taxon>
        <taxon>Laurasiatheria</taxon>
        <taxon>Artiodactyla</taxon>
        <taxon>Whippomorpha</taxon>
        <taxon>Cetacea</taxon>
        <taxon>Odontoceti</taxon>
        <taxon>Delphinidae</taxon>
        <taxon>Tursiops</taxon>
    </lineage>
</organism>
<dbReference type="InterPro" id="IPR002716">
    <property type="entry name" value="PIN_dom"/>
</dbReference>
<evidence type="ECO:0000256" key="5">
    <source>
        <dbReference type="ARBA" id="ARBA00024026"/>
    </source>
</evidence>
<evidence type="ECO:0000259" key="10">
    <source>
        <dbReference type="SMART" id="SM00670"/>
    </source>
</evidence>
<evidence type="ECO:0000256" key="3">
    <source>
        <dbReference type="ARBA" id="ARBA00022552"/>
    </source>
</evidence>
<evidence type="ECO:0000256" key="9">
    <source>
        <dbReference type="SAM" id="MobiDB-lite"/>
    </source>
</evidence>
<dbReference type="InterPro" id="IPR006984">
    <property type="entry name" value="Fcf1/UTP23"/>
</dbReference>
<protein>
    <recommendedName>
        <fullName evidence="8">rRNA-processing protein FCF1 homolog</fullName>
    </recommendedName>
</protein>
<dbReference type="SUPFAM" id="SSF88723">
    <property type="entry name" value="PIN domain-like"/>
    <property type="match status" value="1"/>
</dbReference>
<feature type="domain" description="PIN" evidence="10">
    <location>
        <begin position="67"/>
        <end position="166"/>
    </location>
</feature>
<gene>
    <name evidence="12" type="primary">FCF1</name>
</gene>
<proteinExistence type="inferred from homology"/>
<comment type="subcellular location">
    <subcellularLocation>
        <location evidence="1">Nucleus</location>
        <location evidence="1">Nucleolus</location>
    </subcellularLocation>
</comment>
<dbReference type="GO" id="GO:0006364">
    <property type="term" value="P:rRNA processing"/>
    <property type="evidence" value="ECO:0007669"/>
    <property type="project" value="UniProtKB-KW"/>
</dbReference>
<feature type="compositionally biased region" description="Basic and acidic residues" evidence="9">
    <location>
        <begin position="37"/>
        <end position="47"/>
    </location>
</feature>
<reference evidence="12" key="1">
    <citation type="submission" date="2025-08" db="UniProtKB">
        <authorList>
            <consortium name="RefSeq"/>
        </authorList>
    </citation>
    <scope>IDENTIFICATION</scope>
    <source>
        <tissue evidence="12">Spleen</tissue>
    </source>
</reference>
<dbReference type="CDD" id="cd09864">
    <property type="entry name" value="PIN_Fcf1-like"/>
    <property type="match status" value="1"/>
</dbReference>
<evidence type="ECO:0000256" key="2">
    <source>
        <dbReference type="ARBA" id="ARBA00022517"/>
    </source>
</evidence>
<evidence type="ECO:0000256" key="8">
    <source>
        <dbReference type="ARBA" id="ARBA00069243"/>
    </source>
</evidence>
<comment type="subunit">
    <text evidence="7">Part of the small subunit (SSU) processome, composed of more than 70 proteins and the RNA chaperone small nucleolar RNA (snoRNA) U3.</text>
</comment>
<dbReference type="RefSeq" id="XP_019776697.1">
    <property type="nucleotide sequence ID" value="XM_019921138.2"/>
</dbReference>
<evidence type="ECO:0000256" key="6">
    <source>
        <dbReference type="ARBA" id="ARBA00035000"/>
    </source>
</evidence>
<evidence type="ECO:0000313" key="12">
    <source>
        <dbReference type="RefSeq" id="XP_019776697.1"/>
    </source>
</evidence>
<keyword evidence="11" id="KW-1185">Reference proteome</keyword>
<dbReference type="InterPro" id="IPR037503">
    <property type="entry name" value="Fcf1_PIN"/>
</dbReference>
<dbReference type="Pfam" id="PF04900">
    <property type="entry name" value="Fcf1"/>
    <property type="match status" value="1"/>
</dbReference>
<keyword evidence="4" id="KW-0539">Nucleus</keyword>
<dbReference type="GO" id="GO:0032040">
    <property type="term" value="C:small-subunit processome"/>
    <property type="evidence" value="ECO:0007669"/>
    <property type="project" value="InterPro"/>
</dbReference>
<comment type="function">
    <text evidence="6">Part of the small subunit (SSU) processome, first precursor of the small eukaryotic ribosomal subunit. During the assembly of the SSU processome in the nucleolus, many ribosome biogenesis factors, an RNA chaperone and ribosomal proteins associate with the nascent pre-rRNA and work in concert to generate RNA folding, modifications, rearrangements and cleavage as well as targeted degradation of pre-ribosomal RNA by the RNA exosome.</text>
</comment>
<dbReference type="OrthoDB" id="76105at2759"/>
<keyword evidence="2" id="KW-0690">Ribosome biogenesis</keyword>
<dbReference type="CTD" id="51077"/>
<name>A0A2U4A6S2_TURTR</name>
<dbReference type="GeneID" id="101330896"/>
<evidence type="ECO:0000256" key="1">
    <source>
        <dbReference type="ARBA" id="ARBA00004604"/>
    </source>
</evidence>
<keyword evidence="3" id="KW-0698">rRNA processing</keyword>
<dbReference type="SMART" id="SM00670">
    <property type="entry name" value="PINc"/>
    <property type="match status" value="1"/>
</dbReference>
<dbReference type="InParanoid" id="A0A2U4A6S2"/>